<name>A0A9W8HNA8_9FUNG</name>
<dbReference type="PANTHER" id="PTHR21708">
    <property type="entry name" value="PROBABLE 2-DEHYDROPANTOATE 2-REDUCTASE"/>
    <property type="match status" value="1"/>
</dbReference>
<sequence length="170" mass="19004">TASYDMAAVVESLQRLSAIWNENGAMCMVVEKIQRFRWLKLVWNASFNTVSVVSGGNNTQQMLNDPHCRELIRNLMAEVYKIGEAATGEPLPVLLGVDGPDAFIASTEAIKTPVGPSMLMDFRARRPMEHEVILKRPLDVAKRLGIHAPYMEAVYALLVMVEKKYLASRL</sequence>
<dbReference type="InterPro" id="IPR008927">
    <property type="entry name" value="6-PGluconate_DH-like_C_sf"/>
</dbReference>
<feature type="domain" description="Ketopantoate reductase C-terminal" evidence="1">
    <location>
        <begin position="33"/>
        <end position="160"/>
    </location>
</feature>
<accession>A0A9W8HNA8</accession>
<evidence type="ECO:0000313" key="3">
    <source>
        <dbReference type="Proteomes" id="UP001140094"/>
    </source>
</evidence>
<dbReference type="InterPro" id="IPR051402">
    <property type="entry name" value="KPR-Related"/>
</dbReference>
<proteinExistence type="predicted"/>
<feature type="non-terminal residue" evidence="2">
    <location>
        <position position="1"/>
    </location>
</feature>
<dbReference type="Proteomes" id="UP001140094">
    <property type="component" value="Unassembled WGS sequence"/>
</dbReference>
<dbReference type="SUPFAM" id="SSF48179">
    <property type="entry name" value="6-phosphogluconate dehydrogenase C-terminal domain-like"/>
    <property type="match status" value="1"/>
</dbReference>
<comment type="caution">
    <text evidence="2">The sequence shown here is derived from an EMBL/GenBank/DDBJ whole genome shotgun (WGS) entry which is preliminary data.</text>
</comment>
<reference evidence="2" key="1">
    <citation type="submission" date="2022-07" db="EMBL/GenBank/DDBJ databases">
        <title>Phylogenomic reconstructions and comparative analyses of Kickxellomycotina fungi.</title>
        <authorList>
            <person name="Reynolds N.K."/>
            <person name="Stajich J.E."/>
            <person name="Barry K."/>
            <person name="Grigoriev I.V."/>
            <person name="Crous P."/>
            <person name="Smith M.E."/>
        </authorList>
    </citation>
    <scope>NUCLEOTIDE SEQUENCE</scope>
    <source>
        <strain evidence="2">NRRL 1565</strain>
    </source>
</reference>
<dbReference type="OrthoDB" id="3609at2759"/>
<dbReference type="InterPro" id="IPR013328">
    <property type="entry name" value="6PGD_dom2"/>
</dbReference>
<dbReference type="AlphaFoldDB" id="A0A9W8HNA8"/>
<protein>
    <recommendedName>
        <fullName evidence="1">Ketopantoate reductase C-terminal domain-containing protein</fullName>
    </recommendedName>
</protein>
<gene>
    <name evidence="2" type="ORF">H4R20_007024</name>
</gene>
<evidence type="ECO:0000313" key="2">
    <source>
        <dbReference type="EMBL" id="KAJ2790371.1"/>
    </source>
</evidence>
<evidence type="ECO:0000259" key="1">
    <source>
        <dbReference type="Pfam" id="PF08546"/>
    </source>
</evidence>
<keyword evidence="3" id="KW-1185">Reference proteome</keyword>
<dbReference type="PANTHER" id="PTHR21708:SF26">
    <property type="entry name" value="2-DEHYDROPANTOATE 2-REDUCTASE"/>
    <property type="match status" value="1"/>
</dbReference>
<dbReference type="GO" id="GO:0005737">
    <property type="term" value="C:cytoplasm"/>
    <property type="evidence" value="ECO:0007669"/>
    <property type="project" value="TreeGrafter"/>
</dbReference>
<organism evidence="2 3">
    <name type="scientific">Coemansia guatemalensis</name>
    <dbReference type="NCBI Taxonomy" id="2761395"/>
    <lineage>
        <taxon>Eukaryota</taxon>
        <taxon>Fungi</taxon>
        <taxon>Fungi incertae sedis</taxon>
        <taxon>Zoopagomycota</taxon>
        <taxon>Kickxellomycotina</taxon>
        <taxon>Kickxellomycetes</taxon>
        <taxon>Kickxellales</taxon>
        <taxon>Kickxellaceae</taxon>
        <taxon>Coemansia</taxon>
    </lineage>
</organism>
<dbReference type="EMBL" id="JANBUO010003551">
    <property type="protein sequence ID" value="KAJ2790371.1"/>
    <property type="molecule type" value="Genomic_DNA"/>
</dbReference>
<dbReference type="FunFam" id="1.10.1040.10:FF:000017">
    <property type="entry name" value="2-dehydropantoate 2-reductase"/>
    <property type="match status" value="1"/>
</dbReference>
<dbReference type="InterPro" id="IPR013752">
    <property type="entry name" value="KPA_reductase"/>
</dbReference>
<dbReference type="Gene3D" id="1.10.1040.10">
    <property type="entry name" value="N-(1-d-carboxylethyl)-l-norvaline Dehydrogenase, domain 2"/>
    <property type="match status" value="1"/>
</dbReference>
<dbReference type="Pfam" id="PF08546">
    <property type="entry name" value="ApbA_C"/>
    <property type="match status" value="1"/>
</dbReference>